<organism evidence="1 2">
    <name type="scientific">Kribbella pratensis</name>
    <dbReference type="NCBI Taxonomy" id="2512112"/>
    <lineage>
        <taxon>Bacteria</taxon>
        <taxon>Bacillati</taxon>
        <taxon>Actinomycetota</taxon>
        <taxon>Actinomycetes</taxon>
        <taxon>Propionibacteriales</taxon>
        <taxon>Kribbellaceae</taxon>
        <taxon>Kribbella</taxon>
    </lineage>
</organism>
<protein>
    <submittedName>
        <fullName evidence="1">Uncharacterized protein</fullName>
    </submittedName>
</protein>
<dbReference type="AlphaFoldDB" id="A0A4R8CLE2"/>
<accession>A0A4R8CLE2</accession>
<proteinExistence type="predicted"/>
<reference evidence="1 2" key="1">
    <citation type="submission" date="2019-03" db="EMBL/GenBank/DDBJ databases">
        <title>Genomic Encyclopedia of Type Strains, Phase III (KMG-III): the genomes of soil and plant-associated and newly described type strains.</title>
        <authorList>
            <person name="Whitman W."/>
        </authorList>
    </citation>
    <scope>NUCLEOTIDE SEQUENCE [LARGE SCALE GENOMIC DNA]</scope>
    <source>
        <strain evidence="1 2">VKM Ac-2573</strain>
    </source>
</reference>
<evidence type="ECO:0000313" key="2">
    <source>
        <dbReference type="Proteomes" id="UP000295146"/>
    </source>
</evidence>
<dbReference type="OrthoDB" id="9790048at2"/>
<dbReference type="RefSeq" id="WP_134100520.1">
    <property type="nucleotide sequence ID" value="NZ_SODP01000001.1"/>
</dbReference>
<comment type="caution">
    <text evidence="1">The sequence shown here is derived from an EMBL/GenBank/DDBJ whole genome shotgun (WGS) entry which is preliminary data.</text>
</comment>
<keyword evidence="2" id="KW-1185">Reference proteome</keyword>
<evidence type="ECO:0000313" key="1">
    <source>
        <dbReference type="EMBL" id="TDW76851.1"/>
    </source>
</evidence>
<dbReference type="Proteomes" id="UP000295146">
    <property type="component" value="Unassembled WGS sequence"/>
</dbReference>
<name>A0A4R8CLE2_9ACTN</name>
<gene>
    <name evidence="1" type="ORF">EV653_2011</name>
</gene>
<dbReference type="EMBL" id="SODP01000001">
    <property type="protein sequence ID" value="TDW76851.1"/>
    <property type="molecule type" value="Genomic_DNA"/>
</dbReference>
<sequence length="76" mass="8462">MRTAPKLAINRGDHFKFLLVQVLGVEHAYTYKAPAAKSLTAALLDYVRSTETTWFRAAISRPASVDNPSGPRRFGR</sequence>